<comment type="caution">
    <text evidence="3">The sequence shown here is derived from an EMBL/GenBank/DDBJ whole genome shotgun (WGS) entry which is preliminary data.</text>
</comment>
<accession>A0ABT5U353</accession>
<dbReference type="RefSeq" id="WP_274687158.1">
    <property type="nucleotide sequence ID" value="NZ_JAPMOU010000002.1"/>
</dbReference>
<evidence type="ECO:0000313" key="4">
    <source>
        <dbReference type="Proteomes" id="UP001528823"/>
    </source>
</evidence>
<feature type="region of interest" description="Disordered" evidence="2">
    <location>
        <begin position="673"/>
        <end position="728"/>
    </location>
</feature>
<evidence type="ECO:0000256" key="1">
    <source>
        <dbReference type="SAM" id="Coils"/>
    </source>
</evidence>
<dbReference type="Pfam" id="PF07793">
    <property type="entry name" value="DUF1631"/>
    <property type="match status" value="2"/>
</dbReference>
<feature type="compositionally biased region" description="Polar residues" evidence="2">
    <location>
        <begin position="703"/>
        <end position="713"/>
    </location>
</feature>
<feature type="coiled-coil region" evidence="1">
    <location>
        <begin position="26"/>
        <end position="53"/>
    </location>
</feature>
<dbReference type="EMBL" id="JAPMOU010000002">
    <property type="protein sequence ID" value="MDE1460788.1"/>
    <property type="molecule type" value="Genomic_DNA"/>
</dbReference>
<protein>
    <submittedName>
        <fullName evidence="3">DUF1631 family protein</fullName>
    </submittedName>
</protein>
<dbReference type="InterPro" id="IPR012434">
    <property type="entry name" value="DUF1631"/>
</dbReference>
<keyword evidence="4" id="KW-1185">Reference proteome</keyword>
<feature type="compositionally biased region" description="Acidic residues" evidence="2">
    <location>
        <begin position="683"/>
        <end position="699"/>
    </location>
</feature>
<organism evidence="3 4">
    <name type="scientific">Spartinivicinus poritis</name>
    <dbReference type="NCBI Taxonomy" id="2994640"/>
    <lineage>
        <taxon>Bacteria</taxon>
        <taxon>Pseudomonadati</taxon>
        <taxon>Pseudomonadota</taxon>
        <taxon>Gammaproteobacteria</taxon>
        <taxon>Oceanospirillales</taxon>
        <taxon>Zooshikellaceae</taxon>
        <taxon>Spartinivicinus</taxon>
    </lineage>
</organism>
<proteinExistence type="predicted"/>
<evidence type="ECO:0000256" key="2">
    <source>
        <dbReference type="SAM" id="MobiDB-lite"/>
    </source>
</evidence>
<gene>
    <name evidence="3" type="ORF">ORQ98_02285</name>
</gene>
<name>A0ABT5U353_9GAMM</name>
<sequence>MKHPSEGSTVPALITKLLSAAKKEIFRQYNTVLDAVQEQLDQLGQDSDDYLQLADELCKKRPTMVSAFSARWQVFEKELIQPTQAYSQPLKGNSFSLVSDDDLEEKLVVQRLIANSLSAFNFVMIPITSGFSQAMPDADITQAQIPFFPQCVGECLQESLTKAKLSSTLDQILRKQFRDKLLPNFKHLYIGIRKQLENSGFILEEAPAREREESLSGEQGASTGSRLIEVPEDFDLNILELLQSTDITSLLGSDNFEKPSLSNVPAGIGDDKSIITISNKDVDNMLEVIQNTTKLKDSADMPDIHQTLAENLQRSSSDTQYSVMSHSGENIINLAALMFDFIQNDQGIPAIVSALLMQLQIPYMRLALSDADLFIDQEHPAKTLLNNLTEISYRVTSPDSEAFNIINDCVNELTHNFTTNKEQMTSLASKTSDFLTHLVESASAQELSLTEQARIETEQEERVREAEAAVKELVATPISKMKKPMFFHLLLEKVWSKVLYTSFIKYLPLSDERAEVVEIFNKILWSTGAGESTLQKSELMRALPKIVKGIEKVFTDCQIDELIQSHFMEQLKDIHLSFIKKADGQFISSSNKTTEETDVSESNVQAKEIITQLAEEQAAQEKLKQQQKRAKLAEKIQQAVGHDYQQLNQATNVVQTSNEALEAIEESLSSIEAESVVATEEPKVDEEEKTTETSSDEPLEFSFTPTQSVNSQKPDVAASPVTEETPDRLSMAESISLVNKVRTGTRMNYMIKGEFTRCKVAFHSASLEKYIFTDNHGFKLFERSRADLLVDIQNGFAKILDNQPTFDRALESVVANIRQHRSS</sequence>
<keyword evidence="1" id="KW-0175">Coiled coil</keyword>
<evidence type="ECO:0000313" key="3">
    <source>
        <dbReference type="EMBL" id="MDE1460788.1"/>
    </source>
</evidence>
<dbReference type="Proteomes" id="UP001528823">
    <property type="component" value="Unassembled WGS sequence"/>
</dbReference>
<reference evidence="3 4" key="1">
    <citation type="submission" date="2022-11" db="EMBL/GenBank/DDBJ databases">
        <title>Spartinivicinus poritis sp. nov., isolated from scleractinian coral Porites lutea.</title>
        <authorList>
            <person name="Zhang G."/>
            <person name="Cai L."/>
            <person name="Wei Q."/>
        </authorList>
    </citation>
    <scope>NUCLEOTIDE SEQUENCE [LARGE SCALE GENOMIC DNA]</scope>
    <source>
        <strain evidence="3 4">A2-2</strain>
    </source>
</reference>